<evidence type="ECO:0000313" key="4">
    <source>
        <dbReference type="EMBL" id="THG37198.1"/>
    </source>
</evidence>
<dbReference type="PANTHER" id="PTHR30466">
    <property type="entry name" value="FLAVIN REDUCTASE"/>
    <property type="match status" value="1"/>
</dbReference>
<dbReference type="Proteomes" id="UP000308978">
    <property type="component" value="Unassembled WGS sequence"/>
</dbReference>
<dbReference type="RefSeq" id="WP_136434554.1">
    <property type="nucleotide sequence ID" value="NZ_SSTJ01000007.1"/>
</dbReference>
<dbReference type="CDD" id="cd00350">
    <property type="entry name" value="rubredoxin_like"/>
    <property type="match status" value="1"/>
</dbReference>
<dbReference type="SUPFAM" id="SSF57802">
    <property type="entry name" value="Rubredoxin-like"/>
    <property type="match status" value="1"/>
</dbReference>
<dbReference type="InterPro" id="IPR002563">
    <property type="entry name" value="Flavin_Rdtase-like_dom"/>
</dbReference>
<name>A0A4S4G320_9ACTN</name>
<sequence>MIDRKAFRTLTSGLYLITSRESDRKVGCVVNTLVQVASAPPTLAVALNKDNVTTAAIDATGRFAATVLSEAAPMELIGAFGFRSSADTDKFADCPYCLDGAEIPYVTASGLARFSVRVTEKVDVGTHYLFVGIVEEAAVLEAGEPLTYADYHRVKGGKTPPKAATFNGGEDGIDAVPAVAPAGDAVAPTTEEAPKRVAWRCPICGYVEEGYPDGLPADYTCPICGVPGSMFERVEI</sequence>
<dbReference type="InterPro" id="IPR024934">
    <property type="entry name" value="Rubredoxin-like_dom"/>
</dbReference>
<dbReference type="SUPFAM" id="SSF50475">
    <property type="entry name" value="FMN-binding split barrel"/>
    <property type="match status" value="1"/>
</dbReference>
<proteinExistence type="predicted"/>
<dbReference type="AlphaFoldDB" id="A0A4S4G320"/>
<reference evidence="4 5" key="1">
    <citation type="submission" date="2019-04" db="EMBL/GenBank/DDBJ databases">
        <title>Microbes associate with the intestines of laboratory mice.</title>
        <authorList>
            <person name="Navarre W."/>
            <person name="Wong E."/>
            <person name="Huang K.C."/>
            <person name="Tropini C."/>
            <person name="Ng K."/>
            <person name="Yu B."/>
        </authorList>
    </citation>
    <scope>NUCLEOTIDE SEQUENCE [LARGE SCALE GENOMIC DNA]</scope>
    <source>
        <strain evidence="4 5">NM80_B27</strain>
    </source>
</reference>
<dbReference type="Pfam" id="PF01613">
    <property type="entry name" value="Flavin_Reduct"/>
    <property type="match status" value="1"/>
</dbReference>
<dbReference type="Pfam" id="PF21349">
    <property type="entry name" value="RUBY_RBDX"/>
    <property type="match status" value="1"/>
</dbReference>
<evidence type="ECO:0000313" key="5">
    <source>
        <dbReference type="Proteomes" id="UP000308978"/>
    </source>
</evidence>
<dbReference type="PROSITE" id="PS50903">
    <property type="entry name" value="RUBREDOXIN_LIKE"/>
    <property type="match status" value="1"/>
</dbReference>
<keyword evidence="2" id="KW-0560">Oxidoreductase</keyword>
<evidence type="ECO:0000259" key="3">
    <source>
        <dbReference type="PROSITE" id="PS50903"/>
    </source>
</evidence>
<evidence type="ECO:0000256" key="1">
    <source>
        <dbReference type="ARBA" id="ARBA00001965"/>
    </source>
</evidence>
<organism evidence="4 5">
    <name type="scientific">Adlercreutzia caecimuris</name>
    <dbReference type="NCBI Taxonomy" id="671266"/>
    <lineage>
        <taxon>Bacteria</taxon>
        <taxon>Bacillati</taxon>
        <taxon>Actinomycetota</taxon>
        <taxon>Coriobacteriia</taxon>
        <taxon>Eggerthellales</taxon>
        <taxon>Eggerthellaceae</taxon>
        <taxon>Adlercreutzia</taxon>
    </lineage>
</organism>
<dbReference type="SMART" id="SM00903">
    <property type="entry name" value="Flavin_Reduct"/>
    <property type="match status" value="1"/>
</dbReference>
<dbReference type="InterPro" id="IPR048574">
    <property type="entry name" value="RUBY_RBDX"/>
</dbReference>
<protein>
    <submittedName>
        <fullName evidence="4">Flavin reductase</fullName>
    </submittedName>
</protein>
<dbReference type="GO" id="GO:0042602">
    <property type="term" value="F:riboflavin reductase (NADPH) activity"/>
    <property type="evidence" value="ECO:0007669"/>
    <property type="project" value="TreeGrafter"/>
</dbReference>
<dbReference type="Gene3D" id="2.20.28.10">
    <property type="match status" value="1"/>
</dbReference>
<accession>A0A4S4G320</accession>
<dbReference type="InterPro" id="IPR050268">
    <property type="entry name" value="NADH-dep_flavin_reductase"/>
</dbReference>
<gene>
    <name evidence="4" type="ORF">E5986_07015</name>
</gene>
<feature type="domain" description="Rubredoxin-like" evidence="3">
    <location>
        <begin position="196"/>
        <end position="234"/>
    </location>
</feature>
<dbReference type="GO" id="GO:0010181">
    <property type="term" value="F:FMN binding"/>
    <property type="evidence" value="ECO:0007669"/>
    <property type="project" value="InterPro"/>
</dbReference>
<dbReference type="GO" id="GO:0005506">
    <property type="term" value="F:iron ion binding"/>
    <property type="evidence" value="ECO:0007669"/>
    <property type="project" value="InterPro"/>
</dbReference>
<comment type="cofactor">
    <cofactor evidence="1">
        <name>Fe(3+)</name>
        <dbReference type="ChEBI" id="CHEBI:29034"/>
    </cofactor>
</comment>
<evidence type="ECO:0000256" key="2">
    <source>
        <dbReference type="ARBA" id="ARBA00023002"/>
    </source>
</evidence>
<dbReference type="Gene3D" id="2.30.110.10">
    <property type="entry name" value="Electron Transport, Fmn-binding Protein, Chain A"/>
    <property type="match status" value="1"/>
</dbReference>
<comment type="caution">
    <text evidence="4">The sequence shown here is derived from an EMBL/GenBank/DDBJ whole genome shotgun (WGS) entry which is preliminary data.</text>
</comment>
<dbReference type="EMBL" id="SSTJ01000007">
    <property type="protein sequence ID" value="THG37198.1"/>
    <property type="molecule type" value="Genomic_DNA"/>
</dbReference>
<dbReference type="InterPro" id="IPR012349">
    <property type="entry name" value="Split_barrel_FMN-bd"/>
</dbReference>
<dbReference type="PANTHER" id="PTHR30466:SF1">
    <property type="entry name" value="FMN REDUCTASE (NADH) RUTF"/>
    <property type="match status" value="1"/>
</dbReference>